<evidence type="ECO:0000313" key="4">
    <source>
        <dbReference type="Proteomes" id="UP001501231"/>
    </source>
</evidence>
<proteinExistence type="inferred from homology"/>
<organism evidence="3 4">
    <name type="scientific">Actinomadura vinacea</name>
    <dbReference type="NCBI Taxonomy" id="115336"/>
    <lineage>
        <taxon>Bacteria</taxon>
        <taxon>Bacillati</taxon>
        <taxon>Actinomycetota</taxon>
        <taxon>Actinomycetes</taxon>
        <taxon>Streptosporangiales</taxon>
        <taxon>Thermomonosporaceae</taxon>
        <taxon>Actinomadura</taxon>
    </lineage>
</organism>
<dbReference type="PROSITE" id="PS00061">
    <property type="entry name" value="ADH_SHORT"/>
    <property type="match status" value="1"/>
</dbReference>
<name>A0ABP5XFC6_9ACTN</name>
<comment type="similarity">
    <text evidence="1 2">Belongs to the short-chain dehydrogenases/reductases (SDR) family.</text>
</comment>
<dbReference type="CDD" id="cd05233">
    <property type="entry name" value="SDR_c"/>
    <property type="match status" value="1"/>
</dbReference>
<sequence>MTGRSLDGRVAVVTGGTDGIGLAVARAFAEHGAAVLLSGRSTEKGAQAAAEVGEAARFVRADATRREEAEAVIDHALDAFGRVDVLVNNVGGSAGFARVHELADEAWRHAMTLNLDSAFWATRRVLPSMMERRHGRIINMSSVEGKQATMPAISHYVTAKHALHGFTKAVALEYGRHGVTCNALCPGAVPTGSRPSGDAAAEAAGMTREEFVAHFVDATKTGRLNTADEVAAVALLLAGEAGAGITGALWSVDGGTASW</sequence>
<dbReference type="InterPro" id="IPR002347">
    <property type="entry name" value="SDR_fam"/>
</dbReference>
<evidence type="ECO:0000256" key="1">
    <source>
        <dbReference type="ARBA" id="ARBA00006484"/>
    </source>
</evidence>
<gene>
    <name evidence="3" type="ORF">GCM10010191_86800</name>
</gene>
<dbReference type="InterPro" id="IPR036291">
    <property type="entry name" value="NAD(P)-bd_dom_sf"/>
</dbReference>
<evidence type="ECO:0000256" key="2">
    <source>
        <dbReference type="RuleBase" id="RU000363"/>
    </source>
</evidence>
<protein>
    <submittedName>
        <fullName evidence="3">SDR family oxidoreductase</fullName>
    </submittedName>
</protein>
<reference evidence="4" key="1">
    <citation type="journal article" date="2019" name="Int. J. Syst. Evol. Microbiol.">
        <title>The Global Catalogue of Microorganisms (GCM) 10K type strain sequencing project: providing services to taxonomists for standard genome sequencing and annotation.</title>
        <authorList>
            <consortium name="The Broad Institute Genomics Platform"/>
            <consortium name="The Broad Institute Genome Sequencing Center for Infectious Disease"/>
            <person name="Wu L."/>
            <person name="Ma J."/>
        </authorList>
    </citation>
    <scope>NUCLEOTIDE SEQUENCE [LARGE SCALE GENOMIC DNA]</scope>
    <source>
        <strain evidence="4">JCM 3325</strain>
    </source>
</reference>
<accession>A0ABP5XFC6</accession>
<dbReference type="PANTHER" id="PTHR42879:SF2">
    <property type="entry name" value="3-OXOACYL-[ACYL-CARRIER-PROTEIN] REDUCTASE FABG"/>
    <property type="match status" value="1"/>
</dbReference>
<dbReference type="InterPro" id="IPR050259">
    <property type="entry name" value="SDR"/>
</dbReference>
<dbReference type="InterPro" id="IPR020904">
    <property type="entry name" value="Sc_DH/Rdtase_CS"/>
</dbReference>
<dbReference type="PANTHER" id="PTHR42879">
    <property type="entry name" value="3-OXOACYL-(ACYL-CARRIER-PROTEIN) REDUCTASE"/>
    <property type="match status" value="1"/>
</dbReference>
<dbReference type="Pfam" id="PF00106">
    <property type="entry name" value="adh_short"/>
    <property type="match status" value="1"/>
</dbReference>
<evidence type="ECO:0000313" key="3">
    <source>
        <dbReference type="EMBL" id="GAA2454501.1"/>
    </source>
</evidence>
<comment type="caution">
    <text evidence="3">The sequence shown here is derived from an EMBL/GenBank/DDBJ whole genome shotgun (WGS) entry which is preliminary data.</text>
</comment>
<dbReference type="EMBL" id="BAAARW010000039">
    <property type="protein sequence ID" value="GAA2454501.1"/>
    <property type="molecule type" value="Genomic_DNA"/>
</dbReference>
<keyword evidence="4" id="KW-1185">Reference proteome</keyword>
<dbReference type="SUPFAM" id="SSF51735">
    <property type="entry name" value="NAD(P)-binding Rossmann-fold domains"/>
    <property type="match status" value="1"/>
</dbReference>
<dbReference type="PRINTS" id="PR00080">
    <property type="entry name" value="SDRFAMILY"/>
</dbReference>
<dbReference type="Gene3D" id="3.40.50.720">
    <property type="entry name" value="NAD(P)-binding Rossmann-like Domain"/>
    <property type="match status" value="1"/>
</dbReference>
<dbReference type="PRINTS" id="PR00081">
    <property type="entry name" value="GDHRDH"/>
</dbReference>
<dbReference type="Proteomes" id="UP001501231">
    <property type="component" value="Unassembled WGS sequence"/>
</dbReference>
<dbReference type="RefSeq" id="WP_344597401.1">
    <property type="nucleotide sequence ID" value="NZ_BAAARW010000039.1"/>
</dbReference>